<keyword evidence="10 15" id="KW-0460">Magnesium</keyword>
<keyword evidence="11 15" id="KW-0239">DNA-directed DNA polymerase</keyword>
<dbReference type="SUPFAM" id="SSF100879">
    <property type="entry name" value="Lesion bypass DNA polymerase (Y-family), little finger domain"/>
    <property type="match status" value="1"/>
</dbReference>
<evidence type="ECO:0000256" key="6">
    <source>
        <dbReference type="ARBA" id="ARBA00022695"/>
    </source>
</evidence>
<dbReference type="GO" id="GO:0042276">
    <property type="term" value="P:error-prone translesion synthesis"/>
    <property type="evidence" value="ECO:0007669"/>
    <property type="project" value="TreeGrafter"/>
</dbReference>
<dbReference type="InterPro" id="IPR050116">
    <property type="entry name" value="DNA_polymerase-Y"/>
</dbReference>
<reference evidence="18" key="1">
    <citation type="submission" date="2020-04" db="EMBL/GenBank/DDBJ databases">
        <authorList>
            <person name="Zhang T."/>
        </authorList>
    </citation>
    <scope>NUCLEOTIDE SEQUENCE</scope>
    <source>
        <strain evidence="18">HKST-UBA02</strain>
    </source>
</reference>
<evidence type="ECO:0000256" key="15">
    <source>
        <dbReference type="HAMAP-Rule" id="MF_01113"/>
    </source>
</evidence>
<dbReference type="InterPro" id="IPR036775">
    <property type="entry name" value="DNA_pol_Y-fam_lit_finger_sf"/>
</dbReference>
<comment type="cofactor">
    <cofactor evidence="15">
        <name>Mg(2+)</name>
        <dbReference type="ChEBI" id="CHEBI:18420"/>
    </cofactor>
    <text evidence="15">Binds 2 magnesium ions per subunit.</text>
</comment>
<dbReference type="Gene3D" id="3.30.1490.100">
    <property type="entry name" value="DNA polymerase, Y-family, little finger domain"/>
    <property type="match status" value="1"/>
</dbReference>
<dbReference type="Gene3D" id="3.30.70.270">
    <property type="match status" value="1"/>
</dbReference>
<evidence type="ECO:0000313" key="19">
    <source>
        <dbReference type="Proteomes" id="UP000739538"/>
    </source>
</evidence>
<evidence type="ECO:0000313" key="18">
    <source>
        <dbReference type="EMBL" id="MCA9756333.1"/>
    </source>
</evidence>
<dbReference type="InterPro" id="IPR022880">
    <property type="entry name" value="DNApol_IV"/>
</dbReference>
<dbReference type="EC" id="2.7.7.7" evidence="15"/>
<comment type="subcellular location">
    <subcellularLocation>
        <location evidence="1 15">Cytoplasm</location>
    </subcellularLocation>
</comment>
<evidence type="ECO:0000256" key="8">
    <source>
        <dbReference type="ARBA" id="ARBA00022723"/>
    </source>
</evidence>
<dbReference type="GO" id="GO:0005829">
    <property type="term" value="C:cytosol"/>
    <property type="evidence" value="ECO:0007669"/>
    <property type="project" value="TreeGrafter"/>
</dbReference>
<dbReference type="Pfam" id="PF11799">
    <property type="entry name" value="IMS_C"/>
    <property type="match status" value="1"/>
</dbReference>
<comment type="subunit">
    <text evidence="15">Monomer.</text>
</comment>
<gene>
    <name evidence="15" type="primary">dinB</name>
    <name evidence="18" type="ORF">KDA27_11075</name>
</gene>
<keyword evidence="13 15" id="KW-0234">DNA repair</keyword>
<evidence type="ECO:0000256" key="2">
    <source>
        <dbReference type="ARBA" id="ARBA00010945"/>
    </source>
</evidence>
<sequence length="439" mass="47953">MTTSEEKAGPSAGGPTRTDAAAGSGGEPPGPGEVGNAWGRVIAHVDMDAFYASIEIRDDPSLEGKPVVVGGEAGSRGVVSAASYAAREYGVHSAMPMAEALRKCPHLIRLPGDMRKYQSVSRQIMEVLSHYSPTVEPLSLDEAFLDLSGMSKALGTPEEIAVRIQEEIWDVTHLTASVGVAPVKFVAKIASDFVKPRGRTIVRPGEVEAFLHPLPLSRLWGVGPRTLAVLEGLGLATVGDLTRWGEKRLAQKLGQHGEHLYRLAMGDDSRSVVSDWDAKSYSHEETFARDQGDVERLEGVLLDQALRVARRLRKDGVAGRIVQLKLRFPPFVTLTRRVTIDEPTNDPDRIFEAVRTLFRAVWDGSPVRLLGVGVSGVRGEGEGSLDLFDREEERVRRRRLADVVDQIESKFGRGKVTRAGTLEKRKVRSTGTMNDRPVD</sequence>
<dbReference type="Gene3D" id="3.40.1170.60">
    <property type="match status" value="1"/>
</dbReference>
<evidence type="ECO:0000256" key="16">
    <source>
        <dbReference type="SAM" id="MobiDB-lite"/>
    </source>
</evidence>
<evidence type="ECO:0000259" key="17">
    <source>
        <dbReference type="PROSITE" id="PS50173"/>
    </source>
</evidence>
<evidence type="ECO:0000256" key="12">
    <source>
        <dbReference type="ARBA" id="ARBA00023125"/>
    </source>
</evidence>
<dbReference type="PANTHER" id="PTHR11076">
    <property type="entry name" value="DNA REPAIR POLYMERASE UMUC / TRANSFERASE FAMILY MEMBER"/>
    <property type="match status" value="1"/>
</dbReference>
<keyword evidence="8 15" id="KW-0479">Metal-binding</keyword>
<keyword evidence="9 15" id="KW-0227">DNA damage</keyword>
<feature type="region of interest" description="Disordered" evidence="16">
    <location>
        <begin position="1"/>
        <end position="37"/>
    </location>
</feature>
<dbReference type="GO" id="GO:0003887">
    <property type="term" value="F:DNA-directed DNA polymerase activity"/>
    <property type="evidence" value="ECO:0007669"/>
    <property type="project" value="UniProtKB-UniRule"/>
</dbReference>
<keyword evidence="5 15" id="KW-0808">Transferase</keyword>
<dbReference type="FunFam" id="3.40.1170.60:FF:000001">
    <property type="entry name" value="DNA polymerase IV"/>
    <property type="match status" value="1"/>
</dbReference>
<keyword evidence="3 15" id="KW-0515">Mutator protein</keyword>
<keyword evidence="4 15" id="KW-0963">Cytoplasm</keyword>
<dbReference type="GO" id="GO:0003684">
    <property type="term" value="F:damaged DNA binding"/>
    <property type="evidence" value="ECO:0007669"/>
    <property type="project" value="InterPro"/>
</dbReference>
<dbReference type="InterPro" id="IPR017961">
    <property type="entry name" value="DNA_pol_Y-fam_little_finger"/>
</dbReference>
<dbReference type="InterPro" id="IPR043128">
    <property type="entry name" value="Rev_trsase/Diguanyl_cyclase"/>
</dbReference>
<evidence type="ECO:0000256" key="11">
    <source>
        <dbReference type="ARBA" id="ARBA00022932"/>
    </source>
</evidence>
<reference evidence="18" key="2">
    <citation type="journal article" date="2021" name="Microbiome">
        <title>Successional dynamics and alternative stable states in a saline activated sludge microbial community over 9 years.</title>
        <authorList>
            <person name="Wang Y."/>
            <person name="Ye J."/>
            <person name="Ju F."/>
            <person name="Liu L."/>
            <person name="Boyd J.A."/>
            <person name="Deng Y."/>
            <person name="Parks D.H."/>
            <person name="Jiang X."/>
            <person name="Yin X."/>
            <person name="Woodcroft B.J."/>
            <person name="Tyson G.W."/>
            <person name="Hugenholtz P."/>
            <person name="Polz M.F."/>
            <person name="Zhang T."/>
        </authorList>
    </citation>
    <scope>NUCLEOTIDE SEQUENCE</scope>
    <source>
        <strain evidence="18">HKST-UBA02</strain>
    </source>
</reference>
<dbReference type="GO" id="GO:0009432">
    <property type="term" value="P:SOS response"/>
    <property type="evidence" value="ECO:0007669"/>
    <property type="project" value="TreeGrafter"/>
</dbReference>
<dbReference type="Pfam" id="PF00817">
    <property type="entry name" value="IMS"/>
    <property type="match status" value="1"/>
</dbReference>
<evidence type="ECO:0000256" key="1">
    <source>
        <dbReference type="ARBA" id="ARBA00004496"/>
    </source>
</evidence>
<dbReference type="CDD" id="cd03586">
    <property type="entry name" value="PolY_Pol_IV_kappa"/>
    <property type="match status" value="1"/>
</dbReference>
<evidence type="ECO:0000256" key="7">
    <source>
        <dbReference type="ARBA" id="ARBA00022705"/>
    </source>
</evidence>
<dbReference type="InterPro" id="IPR024728">
    <property type="entry name" value="PolY_HhH_motif"/>
</dbReference>
<dbReference type="Gene3D" id="1.10.150.20">
    <property type="entry name" value="5' to 3' exonuclease, C-terminal subdomain"/>
    <property type="match status" value="1"/>
</dbReference>
<dbReference type="Pfam" id="PF11798">
    <property type="entry name" value="IMS_HHH"/>
    <property type="match status" value="1"/>
</dbReference>
<proteinExistence type="inferred from homology"/>
<dbReference type="NCBIfam" id="NF002677">
    <property type="entry name" value="PRK02406.1"/>
    <property type="match status" value="1"/>
</dbReference>
<evidence type="ECO:0000256" key="10">
    <source>
        <dbReference type="ARBA" id="ARBA00022842"/>
    </source>
</evidence>
<evidence type="ECO:0000256" key="13">
    <source>
        <dbReference type="ARBA" id="ARBA00023204"/>
    </source>
</evidence>
<evidence type="ECO:0000256" key="3">
    <source>
        <dbReference type="ARBA" id="ARBA00022457"/>
    </source>
</evidence>
<comment type="caution">
    <text evidence="18">The sequence shown here is derived from an EMBL/GenBank/DDBJ whole genome shotgun (WGS) entry which is preliminary data.</text>
</comment>
<comment type="function">
    <text evidence="15">Poorly processive, error-prone DNA polymerase involved in untargeted mutagenesis. Copies undamaged DNA at stalled replication forks, which arise in vivo from mismatched or misaligned primer ends. These misaligned primers can be extended by PolIV. Exhibits no 3'-5' exonuclease (proofreading) activity. May be involved in translesional synthesis, in conjunction with the beta clamp from PolIII.</text>
</comment>
<feature type="binding site" evidence="15">
    <location>
        <position position="141"/>
    </location>
    <ligand>
        <name>Mg(2+)</name>
        <dbReference type="ChEBI" id="CHEBI:18420"/>
    </ligand>
</feature>
<name>A0A956NEG5_UNCEI</name>
<feature type="domain" description="UmuC" evidence="17">
    <location>
        <begin position="42"/>
        <end position="223"/>
    </location>
</feature>
<protein>
    <recommendedName>
        <fullName evidence="15">DNA polymerase IV</fullName>
        <shortName evidence="15">Pol IV</shortName>
        <ecNumber evidence="15">2.7.7.7</ecNumber>
    </recommendedName>
</protein>
<feature type="site" description="Substrate discrimination" evidence="15">
    <location>
        <position position="51"/>
    </location>
</feature>
<keyword evidence="7 15" id="KW-0235">DNA replication</keyword>
<dbReference type="GO" id="GO:0006261">
    <property type="term" value="P:DNA-templated DNA replication"/>
    <property type="evidence" value="ECO:0007669"/>
    <property type="project" value="UniProtKB-UniRule"/>
</dbReference>
<feature type="active site" evidence="15">
    <location>
        <position position="142"/>
    </location>
</feature>
<dbReference type="GO" id="GO:0000287">
    <property type="term" value="F:magnesium ion binding"/>
    <property type="evidence" value="ECO:0007669"/>
    <property type="project" value="UniProtKB-UniRule"/>
</dbReference>
<dbReference type="EMBL" id="JAGQHS010000049">
    <property type="protein sequence ID" value="MCA9756333.1"/>
    <property type="molecule type" value="Genomic_DNA"/>
</dbReference>
<comment type="similarity">
    <text evidence="2 15">Belongs to the DNA polymerase type-Y family.</text>
</comment>
<comment type="catalytic activity">
    <reaction evidence="14 15">
        <text>DNA(n) + a 2'-deoxyribonucleoside 5'-triphosphate = DNA(n+1) + diphosphate</text>
        <dbReference type="Rhea" id="RHEA:22508"/>
        <dbReference type="Rhea" id="RHEA-COMP:17339"/>
        <dbReference type="Rhea" id="RHEA-COMP:17340"/>
        <dbReference type="ChEBI" id="CHEBI:33019"/>
        <dbReference type="ChEBI" id="CHEBI:61560"/>
        <dbReference type="ChEBI" id="CHEBI:173112"/>
        <dbReference type="EC" id="2.7.7.7"/>
    </reaction>
</comment>
<dbReference type="NCBIfam" id="NF002751">
    <property type="entry name" value="PRK02794.1"/>
    <property type="match status" value="1"/>
</dbReference>
<dbReference type="Proteomes" id="UP000739538">
    <property type="component" value="Unassembled WGS sequence"/>
</dbReference>
<dbReference type="InterPro" id="IPR001126">
    <property type="entry name" value="UmuC"/>
</dbReference>
<feature type="binding site" evidence="15">
    <location>
        <position position="46"/>
    </location>
    <ligand>
        <name>Mg(2+)</name>
        <dbReference type="ChEBI" id="CHEBI:18420"/>
    </ligand>
</feature>
<accession>A0A956NEG5</accession>
<dbReference type="AlphaFoldDB" id="A0A956NEG5"/>
<evidence type="ECO:0000256" key="9">
    <source>
        <dbReference type="ARBA" id="ARBA00022763"/>
    </source>
</evidence>
<organism evidence="18 19">
    <name type="scientific">Eiseniibacteriota bacterium</name>
    <dbReference type="NCBI Taxonomy" id="2212470"/>
    <lineage>
        <taxon>Bacteria</taxon>
        <taxon>Candidatus Eiseniibacteriota</taxon>
    </lineage>
</organism>
<keyword evidence="6 15" id="KW-0548">Nucleotidyltransferase</keyword>
<keyword evidence="12 15" id="KW-0238">DNA-binding</keyword>
<evidence type="ECO:0000256" key="4">
    <source>
        <dbReference type="ARBA" id="ARBA00022490"/>
    </source>
</evidence>
<dbReference type="GO" id="GO:0006281">
    <property type="term" value="P:DNA repair"/>
    <property type="evidence" value="ECO:0007669"/>
    <property type="project" value="UniProtKB-UniRule"/>
</dbReference>
<dbReference type="HAMAP" id="MF_01113">
    <property type="entry name" value="DNApol_IV"/>
    <property type="match status" value="1"/>
</dbReference>
<dbReference type="PANTHER" id="PTHR11076:SF33">
    <property type="entry name" value="DNA POLYMERASE KAPPA"/>
    <property type="match status" value="1"/>
</dbReference>
<evidence type="ECO:0000256" key="5">
    <source>
        <dbReference type="ARBA" id="ARBA00022679"/>
    </source>
</evidence>
<dbReference type="PROSITE" id="PS50173">
    <property type="entry name" value="UMUC"/>
    <property type="match status" value="1"/>
</dbReference>
<dbReference type="SUPFAM" id="SSF56672">
    <property type="entry name" value="DNA/RNA polymerases"/>
    <property type="match status" value="1"/>
</dbReference>
<evidence type="ECO:0000256" key="14">
    <source>
        <dbReference type="ARBA" id="ARBA00049244"/>
    </source>
</evidence>
<dbReference type="InterPro" id="IPR043502">
    <property type="entry name" value="DNA/RNA_pol_sf"/>
</dbReference>